<evidence type="ECO:0000313" key="1">
    <source>
        <dbReference type="EMBL" id="CAL1527664.1"/>
    </source>
</evidence>
<dbReference type="EMBL" id="CAXITT010000020">
    <property type="protein sequence ID" value="CAL1527664.1"/>
    <property type="molecule type" value="Genomic_DNA"/>
</dbReference>
<protein>
    <submittedName>
        <fullName evidence="1">Uncharacterized protein</fullName>
    </submittedName>
</protein>
<organism evidence="1 2">
    <name type="scientific">Lymnaea stagnalis</name>
    <name type="common">Great pond snail</name>
    <name type="synonym">Helix stagnalis</name>
    <dbReference type="NCBI Taxonomy" id="6523"/>
    <lineage>
        <taxon>Eukaryota</taxon>
        <taxon>Metazoa</taxon>
        <taxon>Spiralia</taxon>
        <taxon>Lophotrochozoa</taxon>
        <taxon>Mollusca</taxon>
        <taxon>Gastropoda</taxon>
        <taxon>Heterobranchia</taxon>
        <taxon>Euthyneura</taxon>
        <taxon>Panpulmonata</taxon>
        <taxon>Hygrophila</taxon>
        <taxon>Lymnaeoidea</taxon>
        <taxon>Lymnaeidae</taxon>
        <taxon>Lymnaea</taxon>
    </lineage>
</organism>
<dbReference type="InterPro" id="IPR026136">
    <property type="entry name" value="RIPOR3"/>
</dbReference>
<feature type="non-terminal residue" evidence="1">
    <location>
        <position position="1"/>
    </location>
</feature>
<keyword evidence="2" id="KW-1185">Reference proteome</keyword>
<accession>A0AAV2H584</accession>
<dbReference type="PANTHER" id="PTHR15829">
    <property type="entry name" value="PROTEIN KINASE PKN/PRK1, EFFECTOR"/>
    <property type="match status" value="1"/>
</dbReference>
<dbReference type="AlphaFoldDB" id="A0AAV2H584"/>
<proteinExistence type="predicted"/>
<feature type="non-terminal residue" evidence="1">
    <location>
        <position position="199"/>
    </location>
</feature>
<evidence type="ECO:0000313" key="2">
    <source>
        <dbReference type="Proteomes" id="UP001497497"/>
    </source>
</evidence>
<sequence length="199" mass="22489">YALDRLQKQAVILDKLVEMARAGQDVDLHAVLLEETSDKTLRELWVLCVDQTPLYVHPEKIISVLESKFGPKMAEHFDIKPTRVFHQLMSRVLDVPAYVPDVGKTSIITLHQFMMYFKDGEGLAKMEGIAQELRLMDRLSSGSVDTVIKAILTLREELPGPACLKGMCKILAGGNRETQQSANSYLRIIHRDKTKRDKA</sequence>
<dbReference type="PANTHER" id="PTHR15829:SF13">
    <property type="entry name" value="FAM65 N-TERMINAL DOMAIN-CONTAINING PROTEIN"/>
    <property type="match status" value="1"/>
</dbReference>
<name>A0AAV2H584_LYMST</name>
<comment type="caution">
    <text evidence="1">The sequence shown here is derived from an EMBL/GenBank/DDBJ whole genome shotgun (WGS) entry which is preliminary data.</text>
</comment>
<dbReference type="Proteomes" id="UP001497497">
    <property type="component" value="Unassembled WGS sequence"/>
</dbReference>
<gene>
    <name evidence="1" type="ORF">GSLYS_00001834001</name>
</gene>
<reference evidence="1 2" key="1">
    <citation type="submission" date="2024-04" db="EMBL/GenBank/DDBJ databases">
        <authorList>
            <consortium name="Genoscope - CEA"/>
            <person name="William W."/>
        </authorList>
    </citation>
    <scope>NUCLEOTIDE SEQUENCE [LARGE SCALE GENOMIC DNA]</scope>
</reference>